<proteinExistence type="predicted"/>
<keyword evidence="1" id="KW-0732">Signal</keyword>
<evidence type="ECO:0000259" key="2">
    <source>
        <dbReference type="Pfam" id="PF13609"/>
    </source>
</evidence>
<dbReference type="AlphaFoldDB" id="A0A6H1UAZ7"/>
<sequence>MELKKLSLFIALGLAMPTAMAATEANAEIDQLKSRVAQLESSVEVNSWIERFRVNGFASLAVGMAKDGAGYAGYNDDELNFSQDSLFAIQSTYQINSKMDATLQLISRGRDDWDLKTEWAFVSYEFDNGAQARAGKLRLPLFMLSDYLEVGYAYPFARPSAEVYSVSPVSSYTGVELLHTFDFDNSSLSVQPIWGEMSVLAEDSSFGEKSEFSDLYGLAATYEWERVTLRGSYFSSTSDKDNIDFLANKDVDFYGFGFRYDANEFMLMSEYTIIEVDDEYPDTDSFYAALSYPIGSVTPYIMYSVVESQDDDDRVMPMGLRSALDVERTTYSVGARWDFIAGAALKFDVSYSDDFNGSSAALEGNIGELAGLPGVPVVVDNFDEALVYTVKLDVMF</sequence>
<dbReference type="SUPFAM" id="SSF56935">
    <property type="entry name" value="Porins"/>
    <property type="match status" value="1"/>
</dbReference>
<feature type="domain" description="Porin" evidence="2">
    <location>
        <begin position="20"/>
        <end position="353"/>
    </location>
</feature>
<dbReference type="Gene3D" id="2.40.160.10">
    <property type="entry name" value="Porin"/>
    <property type="match status" value="1"/>
</dbReference>
<dbReference type="Pfam" id="PF13609">
    <property type="entry name" value="Porin_4"/>
    <property type="match status" value="1"/>
</dbReference>
<dbReference type="EMBL" id="CP051180">
    <property type="protein sequence ID" value="QIZ76008.1"/>
    <property type="molecule type" value="Genomic_DNA"/>
</dbReference>
<feature type="signal peptide" evidence="1">
    <location>
        <begin position="1"/>
        <end position="21"/>
    </location>
</feature>
<evidence type="ECO:0000313" key="3">
    <source>
        <dbReference type="EMBL" id="QIZ76008.1"/>
    </source>
</evidence>
<dbReference type="InterPro" id="IPR033900">
    <property type="entry name" value="Gram_neg_porin_domain"/>
</dbReference>
<keyword evidence="4" id="KW-1185">Reference proteome</keyword>
<protein>
    <submittedName>
        <fullName evidence="3">Porin</fullName>
    </submittedName>
</protein>
<reference evidence="3 4" key="1">
    <citation type="submission" date="2020-04" db="EMBL/GenBank/DDBJ databases">
        <title>Ferrimonas sp. S7 isolated from sea water.</title>
        <authorList>
            <person name="Bae S.S."/>
            <person name="Baek K."/>
        </authorList>
    </citation>
    <scope>NUCLEOTIDE SEQUENCE [LARGE SCALE GENOMIC DNA]</scope>
    <source>
        <strain evidence="3 4">S7</strain>
    </source>
</reference>
<feature type="chain" id="PRO_5026173947" evidence="1">
    <location>
        <begin position="22"/>
        <end position="396"/>
    </location>
</feature>
<gene>
    <name evidence="3" type="ORF">HER31_03370</name>
</gene>
<dbReference type="RefSeq" id="WP_168659269.1">
    <property type="nucleotide sequence ID" value="NZ_CP051180.1"/>
</dbReference>
<evidence type="ECO:0000256" key="1">
    <source>
        <dbReference type="SAM" id="SignalP"/>
    </source>
</evidence>
<dbReference type="InterPro" id="IPR023614">
    <property type="entry name" value="Porin_dom_sf"/>
</dbReference>
<organism evidence="3 4">
    <name type="scientific">Ferrimonas lipolytica</name>
    <dbReference type="NCBI Taxonomy" id="2724191"/>
    <lineage>
        <taxon>Bacteria</taxon>
        <taxon>Pseudomonadati</taxon>
        <taxon>Pseudomonadota</taxon>
        <taxon>Gammaproteobacteria</taxon>
        <taxon>Alteromonadales</taxon>
        <taxon>Ferrimonadaceae</taxon>
        <taxon>Ferrimonas</taxon>
    </lineage>
</organism>
<dbReference type="Proteomes" id="UP000501602">
    <property type="component" value="Chromosome"/>
</dbReference>
<name>A0A6H1UAZ7_9GAMM</name>
<evidence type="ECO:0000313" key="4">
    <source>
        <dbReference type="Proteomes" id="UP000501602"/>
    </source>
</evidence>
<dbReference type="KEGG" id="fes:HER31_03370"/>
<accession>A0A6H1UAZ7</accession>